<dbReference type="PRINTS" id="PR00344">
    <property type="entry name" value="BCTRLSENSOR"/>
</dbReference>
<dbReference type="InterPro" id="IPR005467">
    <property type="entry name" value="His_kinase_dom"/>
</dbReference>
<dbReference type="AlphaFoldDB" id="A0AAQ1ZLQ3"/>
<keyword evidence="4 9" id="KW-0808">Transferase</keyword>
<dbReference type="Gene3D" id="1.10.287.130">
    <property type="match status" value="1"/>
</dbReference>
<dbReference type="SUPFAM" id="SSF55874">
    <property type="entry name" value="ATPase domain of HSP90 chaperone/DNA topoisomerase II/histidine kinase"/>
    <property type="match status" value="1"/>
</dbReference>
<sequence length="522" mass="58847">MPKKHYLCCMKLSLKYIALPVIATLIAIFAYQVYWLAGLYTTMQAKMQSDIREALRMADYGEMLHRVEMLRKRKHAEHGTVEFSADYKVHGGTGTATSRTTVKSDTGNMVRRKLRRILRQKGKAAIVYDTETKRTDVRETDSAQAGLVANDNLSTILKEQEDMQQLAVYMQRGLHSGLDAVSETDVKYADQLLTKRLHELGIDYPHRLCFLHHYTVYPDTTTFTDTLAVIGQPIAGPAIDYRYDADLTDSRSYLLVMPTTKLVVLRQMSGILATSLVILAIIVLVFWFLIHTIMKQKTLDEMKSDFTNNMTHELKTPIAVAYAANDALLNFDEGISREKQREYLQIGRQQLEKLGGLVEQILAMSMERRKTLTLDMERVELEPLVRPMIATYRLKADKAVDIELVTEPASAAVWADRSHLQHIIGNLIDNAVKYSGPSVTIRIVCTEGCISVGDNGIGIDSAQLPYLFDKFYRVHQGDRQDVQGYGLGLYYAKSLMEHMGGTIAVESTPGRGTTFTLNFKTP</sequence>
<organism evidence="9 10">
    <name type="scientific">Segatella buccae</name>
    <dbReference type="NCBI Taxonomy" id="28126"/>
    <lineage>
        <taxon>Bacteria</taxon>
        <taxon>Pseudomonadati</taxon>
        <taxon>Bacteroidota</taxon>
        <taxon>Bacteroidia</taxon>
        <taxon>Bacteroidales</taxon>
        <taxon>Prevotellaceae</taxon>
        <taxon>Segatella</taxon>
    </lineage>
</organism>
<comment type="caution">
    <text evidence="9">The sequence shown here is derived from an EMBL/GenBank/DDBJ whole genome shotgun (WGS) entry which is preliminary data.</text>
</comment>
<dbReference type="SMART" id="SM00387">
    <property type="entry name" value="HATPase_c"/>
    <property type="match status" value="1"/>
</dbReference>
<dbReference type="Pfam" id="PF00512">
    <property type="entry name" value="HisKA"/>
    <property type="match status" value="1"/>
</dbReference>
<proteinExistence type="predicted"/>
<dbReference type="InterPro" id="IPR003661">
    <property type="entry name" value="HisK_dim/P_dom"/>
</dbReference>
<dbReference type="InterPro" id="IPR003594">
    <property type="entry name" value="HATPase_dom"/>
</dbReference>
<protein>
    <recommendedName>
        <fullName evidence="2">histidine kinase</fullName>
        <ecNumber evidence="2">2.7.13.3</ecNumber>
    </recommendedName>
</protein>
<dbReference type="PANTHER" id="PTHR43711">
    <property type="entry name" value="TWO-COMPONENT HISTIDINE KINASE"/>
    <property type="match status" value="1"/>
</dbReference>
<dbReference type="InterPro" id="IPR004358">
    <property type="entry name" value="Sig_transdc_His_kin-like_C"/>
</dbReference>
<dbReference type="PANTHER" id="PTHR43711:SF1">
    <property type="entry name" value="HISTIDINE KINASE 1"/>
    <property type="match status" value="1"/>
</dbReference>
<dbReference type="GO" id="GO:0000155">
    <property type="term" value="F:phosphorelay sensor kinase activity"/>
    <property type="evidence" value="ECO:0007669"/>
    <property type="project" value="InterPro"/>
</dbReference>
<dbReference type="Pfam" id="PF02518">
    <property type="entry name" value="HATPase_c"/>
    <property type="match status" value="1"/>
</dbReference>
<accession>A0AAQ1ZLQ3</accession>
<evidence type="ECO:0000313" key="10">
    <source>
        <dbReference type="Proteomes" id="UP000255283"/>
    </source>
</evidence>
<name>A0AAQ1ZLQ3_9BACT</name>
<dbReference type="PROSITE" id="PS50109">
    <property type="entry name" value="HIS_KIN"/>
    <property type="match status" value="1"/>
</dbReference>
<keyword evidence="5" id="KW-0418">Kinase</keyword>
<keyword evidence="7" id="KW-0472">Membrane</keyword>
<comment type="catalytic activity">
    <reaction evidence="1">
        <text>ATP + protein L-histidine = ADP + protein N-phospho-L-histidine.</text>
        <dbReference type="EC" id="2.7.13.3"/>
    </reaction>
</comment>
<gene>
    <name evidence="9" type="primary">phoR_2</name>
    <name evidence="9" type="ORF">NCTC13063_02443</name>
</gene>
<keyword evidence="6" id="KW-0902">Two-component regulatory system</keyword>
<dbReference type="Proteomes" id="UP000255283">
    <property type="component" value="Unassembled WGS sequence"/>
</dbReference>
<feature type="transmembrane region" description="Helical" evidence="7">
    <location>
        <begin position="16"/>
        <end position="37"/>
    </location>
</feature>
<feature type="domain" description="Histidine kinase" evidence="8">
    <location>
        <begin position="309"/>
        <end position="522"/>
    </location>
</feature>
<evidence type="ECO:0000256" key="7">
    <source>
        <dbReference type="SAM" id="Phobius"/>
    </source>
</evidence>
<dbReference type="SMART" id="SM00388">
    <property type="entry name" value="HisKA"/>
    <property type="match status" value="1"/>
</dbReference>
<reference evidence="9 10" key="1">
    <citation type="submission" date="2018-06" db="EMBL/GenBank/DDBJ databases">
        <authorList>
            <consortium name="Pathogen Informatics"/>
            <person name="Doyle S."/>
        </authorList>
    </citation>
    <scope>NUCLEOTIDE SEQUENCE [LARGE SCALE GENOMIC DNA]</scope>
    <source>
        <strain evidence="9 10">NCTC13063</strain>
    </source>
</reference>
<evidence type="ECO:0000259" key="8">
    <source>
        <dbReference type="PROSITE" id="PS50109"/>
    </source>
</evidence>
<evidence type="ECO:0000256" key="3">
    <source>
        <dbReference type="ARBA" id="ARBA00022553"/>
    </source>
</evidence>
<dbReference type="Gene3D" id="3.30.565.10">
    <property type="entry name" value="Histidine kinase-like ATPase, C-terminal domain"/>
    <property type="match status" value="1"/>
</dbReference>
<dbReference type="InterPro" id="IPR036097">
    <property type="entry name" value="HisK_dim/P_sf"/>
</dbReference>
<evidence type="ECO:0000256" key="2">
    <source>
        <dbReference type="ARBA" id="ARBA00012438"/>
    </source>
</evidence>
<evidence type="ECO:0000313" key="9">
    <source>
        <dbReference type="EMBL" id="SUB96672.1"/>
    </source>
</evidence>
<feature type="transmembrane region" description="Helical" evidence="7">
    <location>
        <begin position="271"/>
        <end position="290"/>
    </location>
</feature>
<dbReference type="EC" id="2.7.13.3" evidence="2"/>
<evidence type="ECO:0000256" key="5">
    <source>
        <dbReference type="ARBA" id="ARBA00022777"/>
    </source>
</evidence>
<evidence type="ECO:0000256" key="4">
    <source>
        <dbReference type="ARBA" id="ARBA00022679"/>
    </source>
</evidence>
<evidence type="ECO:0000256" key="6">
    <source>
        <dbReference type="ARBA" id="ARBA00023012"/>
    </source>
</evidence>
<dbReference type="SUPFAM" id="SSF47384">
    <property type="entry name" value="Homodimeric domain of signal transducing histidine kinase"/>
    <property type="match status" value="1"/>
</dbReference>
<dbReference type="InterPro" id="IPR036890">
    <property type="entry name" value="HATPase_C_sf"/>
</dbReference>
<dbReference type="InterPro" id="IPR050736">
    <property type="entry name" value="Sensor_HK_Regulatory"/>
</dbReference>
<keyword evidence="7" id="KW-1133">Transmembrane helix</keyword>
<keyword evidence="7" id="KW-0812">Transmembrane</keyword>
<dbReference type="CDD" id="cd00082">
    <property type="entry name" value="HisKA"/>
    <property type="match status" value="1"/>
</dbReference>
<evidence type="ECO:0000256" key="1">
    <source>
        <dbReference type="ARBA" id="ARBA00000085"/>
    </source>
</evidence>
<dbReference type="RefSeq" id="WP_115154329.1">
    <property type="nucleotide sequence ID" value="NZ_UGTJ01000002.1"/>
</dbReference>
<dbReference type="EMBL" id="UGTJ01000002">
    <property type="protein sequence ID" value="SUB96672.1"/>
    <property type="molecule type" value="Genomic_DNA"/>
</dbReference>
<dbReference type="CDD" id="cd00075">
    <property type="entry name" value="HATPase"/>
    <property type="match status" value="1"/>
</dbReference>
<keyword evidence="3" id="KW-0597">Phosphoprotein</keyword>